<keyword evidence="1 2" id="KW-0238">DNA-binding</keyword>
<dbReference type="GO" id="GO:0003677">
    <property type="term" value="F:DNA binding"/>
    <property type="evidence" value="ECO:0007669"/>
    <property type="project" value="UniProtKB-UniRule"/>
</dbReference>
<evidence type="ECO:0000256" key="1">
    <source>
        <dbReference type="ARBA" id="ARBA00023125"/>
    </source>
</evidence>
<sequence>MPKIVDHDKRRQEIALKATTVFLEHGYKNVGMRQLCDLLGMSKSAVYHYYKSKDELFKAATEAMVNYDSDALLDFPKAKDASRPQRIDNFIAILRQLAPRFFQEMQLVADYINVIGHESVSSDPSMNVANQKYLALLSDYVCSASSNELYTLMLGLLNHQLMIGSELKDAYISDLVDKHIN</sequence>
<name>A0AAU8BP90_9VIBR</name>
<gene>
    <name evidence="4" type="ORF">PG915_17320</name>
</gene>
<dbReference type="InterPro" id="IPR001647">
    <property type="entry name" value="HTH_TetR"/>
</dbReference>
<dbReference type="PANTHER" id="PTHR43479:SF11">
    <property type="entry name" value="ACREF_ENVCD OPERON REPRESSOR-RELATED"/>
    <property type="match status" value="1"/>
</dbReference>
<dbReference type="KEGG" id="vck:PG915_17320"/>
<dbReference type="RefSeq" id="WP_353499674.1">
    <property type="nucleotide sequence ID" value="NZ_CP115921.1"/>
</dbReference>
<dbReference type="PANTHER" id="PTHR43479">
    <property type="entry name" value="ACREF/ENVCD OPERON REPRESSOR-RELATED"/>
    <property type="match status" value="1"/>
</dbReference>
<dbReference type="PRINTS" id="PR00455">
    <property type="entry name" value="HTHTETR"/>
</dbReference>
<accession>A0AAU8BP90</accession>
<evidence type="ECO:0000313" key="4">
    <source>
        <dbReference type="EMBL" id="XCD18530.1"/>
    </source>
</evidence>
<reference evidence="4" key="1">
    <citation type="submission" date="2023-01" db="EMBL/GenBank/DDBJ databases">
        <title>Vibrio sp. CB1-14 genome sequencing.</title>
        <authorList>
            <person name="Otstavnykh N."/>
            <person name="Isaeva M."/>
            <person name="Meleshko D."/>
        </authorList>
    </citation>
    <scope>NUCLEOTIDE SEQUENCE</scope>
    <source>
        <strain evidence="4">CB1-14</strain>
    </source>
</reference>
<proteinExistence type="predicted"/>
<dbReference type="Gene3D" id="1.10.357.10">
    <property type="entry name" value="Tetracycline Repressor, domain 2"/>
    <property type="match status" value="1"/>
</dbReference>
<protein>
    <submittedName>
        <fullName evidence="4">TetR/AcrR family transcriptional regulator</fullName>
    </submittedName>
</protein>
<dbReference type="EMBL" id="CP115921">
    <property type="protein sequence ID" value="XCD18530.1"/>
    <property type="molecule type" value="Genomic_DNA"/>
</dbReference>
<feature type="DNA-binding region" description="H-T-H motif" evidence="2">
    <location>
        <begin position="31"/>
        <end position="50"/>
    </location>
</feature>
<organism evidence="4">
    <name type="scientific">Vibrio chaetopteri</name>
    <dbReference type="NCBI Taxonomy" id="3016528"/>
    <lineage>
        <taxon>Bacteria</taxon>
        <taxon>Pseudomonadati</taxon>
        <taxon>Pseudomonadota</taxon>
        <taxon>Gammaproteobacteria</taxon>
        <taxon>Vibrionales</taxon>
        <taxon>Vibrionaceae</taxon>
        <taxon>Vibrio</taxon>
    </lineage>
</organism>
<dbReference type="Pfam" id="PF00440">
    <property type="entry name" value="TetR_N"/>
    <property type="match status" value="1"/>
</dbReference>
<dbReference type="InterPro" id="IPR050624">
    <property type="entry name" value="HTH-type_Tx_Regulator"/>
</dbReference>
<dbReference type="PROSITE" id="PS50977">
    <property type="entry name" value="HTH_TETR_2"/>
    <property type="match status" value="1"/>
</dbReference>
<evidence type="ECO:0000256" key="2">
    <source>
        <dbReference type="PROSITE-ProRule" id="PRU00335"/>
    </source>
</evidence>
<dbReference type="InterPro" id="IPR009057">
    <property type="entry name" value="Homeodomain-like_sf"/>
</dbReference>
<dbReference type="AlphaFoldDB" id="A0AAU8BP90"/>
<evidence type="ECO:0000259" key="3">
    <source>
        <dbReference type="PROSITE" id="PS50977"/>
    </source>
</evidence>
<feature type="domain" description="HTH tetR-type" evidence="3">
    <location>
        <begin position="8"/>
        <end position="68"/>
    </location>
</feature>
<dbReference type="SUPFAM" id="SSF46689">
    <property type="entry name" value="Homeodomain-like"/>
    <property type="match status" value="1"/>
</dbReference>